<keyword evidence="3" id="KW-1185">Reference proteome</keyword>
<comment type="caution">
    <text evidence="2">The sequence shown here is derived from an EMBL/GenBank/DDBJ whole genome shotgun (WGS) entry which is preliminary data.</text>
</comment>
<evidence type="ECO:0000313" key="2">
    <source>
        <dbReference type="EMBL" id="CAG8681393.1"/>
    </source>
</evidence>
<reference evidence="2" key="1">
    <citation type="submission" date="2021-06" db="EMBL/GenBank/DDBJ databases">
        <authorList>
            <person name="Kallberg Y."/>
            <person name="Tangrot J."/>
            <person name="Rosling A."/>
        </authorList>
    </citation>
    <scope>NUCLEOTIDE SEQUENCE</scope>
    <source>
        <strain evidence="2">MA453B</strain>
    </source>
</reference>
<name>A0A9N9EKH8_9GLOM</name>
<dbReference type="AlphaFoldDB" id="A0A9N9EKH8"/>
<evidence type="ECO:0000313" key="3">
    <source>
        <dbReference type="Proteomes" id="UP000789405"/>
    </source>
</evidence>
<gene>
    <name evidence="2" type="ORF">DERYTH_LOCUS11826</name>
</gene>
<protein>
    <submittedName>
        <fullName evidence="2">6735_t:CDS:1</fullName>
    </submittedName>
</protein>
<evidence type="ECO:0000256" key="1">
    <source>
        <dbReference type="SAM" id="MobiDB-lite"/>
    </source>
</evidence>
<feature type="compositionally biased region" description="Polar residues" evidence="1">
    <location>
        <begin position="151"/>
        <end position="161"/>
    </location>
</feature>
<dbReference type="Proteomes" id="UP000789405">
    <property type="component" value="Unassembled WGS sequence"/>
</dbReference>
<feature type="region of interest" description="Disordered" evidence="1">
    <location>
        <begin position="151"/>
        <end position="176"/>
    </location>
</feature>
<sequence length="176" mass="19691">MAEEEKVSCSQNAYTMALPIASMFLLMSSSRTSSKDKLKSREEFDNQLDSIEEKYTTLFSQSPQKKPKLASYQLFGKKASNEKPTSVNFIDAISQILGNEHHLEPTNVDPNSKNTENMIIPSNPDIQYTSLSNIEKDTDIIPIDNIESITTTYGNPSASQCKGTKQSRKRSKSTKK</sequence>
<proteinExistence type="predicted"/>
<dbReference type="EMBL" id="CAJVPY010007493">
    <property type="protein sequence ID" value="CAG8681393.1"/>
    <property type="molecule type" value="Genomic_DNA"/>
</dbReference>
<accession>A0A9N9EKH8</accession>
<dbReference type="OrthoDB" id="10601184at2759"/>
<organism evidence="2 3">
    <name type="scientific">Dentiscutata erythropus</name>
    <dbReference type="NCBI Taxonomy" id="1348616"/>
    <lineage>
        <taxon>Eukaryota</taxon>
        <taxon>Fungi</taxon>
        <taxon>Fungi incertae sedis</taxon>
        <taxon>Mucoromycota</taxon>
        <taxon>Glomeromycotina</taxon>
        <taxon>Glomeromycetes</taxon>
        <taxon>Diversisporales</taxon>
        <taxon>Gigasporaceae</taxon>
        <taxon>Dentiscutata</taxon>
    </lineage>
</organism>
<feature type="compositionally biased region" description="Basic residues" evidence="1">
    <location>
        <begin position="165"/>
        <end position="176"/>
    </location>
</feature>